<evidence type="ECO:0000313" key="9">
    <source>
        <dbReference type="EMBL" id="BCS22388.1"/>
    </source>
</evidence>
<gene>
    <name evidence="9" type="ORF">APUU_30613S</name>
</gene>
<dbReference type="InterPro" id="IPR015797">
    <property type="entry name" value="NUDIX_hydrolase-like_dom_sf"/>
</dbReference>
<name>A0A7R8AM87_9EURO</name>
<dbReference type="SUPFAM" id="SSF55811">
    <property type="entry name" value="Nudix"/>
    <property type="match status" value="1"/>
</dbReference>
<dbReference type="OrthoDB" id="206213at2759"/>
<proteinExistence type="predicted"/>
<dbReference type="PANTHER" id="PTHR12992:SF24">
    <property type="entry name" value="PEROXISOMAL COENZYME A DIPHOSPHATASE NUDT7"/>
    <property type="match status" value="1"/>
</dbReference>
<protein>
    <recommendedName>
        <fullName evidence="8">Nudix hydrolase domain-containing protein</fullName>
    </recommendedName>
</protein>
<keyword evidence="10" id="KW-1185">Reference proteome</keyword>
<dbReference type="GeneID" id="64972393"/>
<dbReference type="KEGG" id="apuu:APUU_30613S"/>
<dbReference type="AlphaFoldDB" id="A0A7R8AM87"/>
<evidence type="ECO:0000256" key="3">
    <source>
        <dbReference type="ARBA" id="ARBA00022723"/>
    </source>
</evidence>
<evidence type="ECO:0000259" key="8">
    <source>
        <dbReference type="PROSITE" id="PS51462"/>
    </source>
</evidence>
<keyword evidence="5" id="KW-0460">Magnesium</keyword>
<evidence type="ECO:0000313" key="10">
    <source>
        <dbReference type="Proteomes" id="UP000654913"/>
    </source>
</evidence>
<dbReference type="RefSeq" id="XP_041554582.1">
    <property type="nucleotide sequence ID" value="XM_041701726.1"/>
</dbReference>
<keyword evidence="3" id="KW-0479">Metal-binding</keyword>
<reference evidence="9" key="2">
    <citation type="submission" date="2021-02" db="EMBL/GenBank/DDBJ databases">
        <title>Aspergillus puulaauensis MK2 genome sequence.</title>
        <authorList>
            <person name="Futagami T."/>
            <person name="Mori K."/>
            <person name="Kadooka C."/>
            <person name="Tanaka T."/>
        </authorList>
    </citation>
    <scope>NUCLEOTIDE SEQUENCE</scope>
    <source>
        <strain evidence="9">MK2</strain>
    </source>
</reference>
<dbReference type="Pfam" id="PF00293">
    <property type="entry name" value="NUDIX"/>
    <property type="match status" value="1"/>
</dbReference>
<keyword evidence="6" id="KW-0464">Manganese</keyword>
<dbReference type="PROSITE" id="PS51462">
    <property type="entry name" value="NUDIX"/>
    <property type="match status" value="1"/>
</dbReference>
<evidence type="ECO:0000256" key="1">
    <source>
        <dbReference type="ARBA" id="ARBA00001936"/>
    </source>
</evidence>
<dbReference type="InterPro" id="IPR000086">
    <property type="entry name" value="NUDIX_hydrolase_dom"/>
</dbReference>
<dbReference type="Proteomes" id="UP000654913">
    <property type="component" value="Chromosome 3"/>
</dbReference>
<keyword evidence="4" id="KW-0378">Hydrolase</keyword>
<sequence>MRRAPFLRALRISFSPRHSSPRSYPVLLSDLHIRRHQSIASSPSLHPGRPSSTADMPRLNPISQAAIDRLRSFKPPVTSYDLVPVSRRAAVLLLLYADARGDLRVVLTIRASTLSSYAGQAALPGGKSDSESETPLQTARREAHEEIGLPGLDYPLPPPFTVEHLCEIPCSLARTELVVRPCVALLHTFDEASGRDADPETELIPRLDAREVAAVFTAPFRDFLFQLGTGSEGDQEWYHGVWTEWWGTQWRMHQFFVPIDPTRVIKPRAHDHAQSEAVHKLKEQESSGEVTRYRVFGMTARILVDVARIAYNHEPDFEHNRHTADEDLIERLRGRGRLGPKI</sequence>
<dbReference type="GO" id="GO:0015938">
    <property type="term" value="P:coenzyme A catabolic process"/>
    <property type="evidence" value="ECO:0007669"/>
    <property type="project" value="TreeGrafter"/>
</dbReference>
<evidence type="ECO:0000256" key="4">
    <source>
        <dbReference type="ARBA" id="ARBA00022801"/>
    </source>
</evidence>
<evidence type="ECO:0000256" key="6">
    <source>
        <dbReference type="ARBA" id="ARBA00023211"/>
    </source>
</evidence>
<dbReference type="PANTHER" id="PTHR12992">
    <property type="entry name" value="NUDIX HYDROLASE"/>
    <property type="match status" value="1"/>
</dbReference>
<evidence type="ECO:0000256" key="5">
    <source>
        <dbReference type="ARBA" id="ARBA00022842"/>
    </source>
</evidence>
<comment type="cofactor">
    <cofactor evidence="1">
        <name>Mn(2+)</name>
        <dbReference type="ChEBI" id="CHEBI:29035"/>
    </cofactor>
</comment>
<dbReference type="Gene3D" id="3.90.79.10">
    <property type="entry name" value="Nucleoside Triphosphate Pyrophosphohydrolase"/>
    <property type="match status" value="1"/>
</dbReference>
<comment type="cofactor">
    <cofactor evidence="2">
        <name>Mg(2+)</name>
        <dbReference type="ChEBI" id="CHEBI:18420"/>
    </cofactor>
</comment>
<evidence type="ECO:0000256" key="2">
    <source>
        <dbReference type="ARBA" id="ARBA00001946"/>
    </source>
</evidence>
<evidence type="ECO:0000256" key="7">
    <source>
        <dbReference type="SAM" id="MobiDB-lite"/>
    </source>
</evidence>
<dbReference type="GO" id="GO:0010945">
    <property type="term" value="F:coenzyme A diphosphatase activity"/>
    <property type="evidence" value="ECO:0007669"/>
    <property type="project" value="InterPro"/>
</dbReference>
<reference evidence="9" key="1">
    <citation type="submission" date="2021-01" db="EMBL/GenBank/DDBJ databases">
        <authorList>
            <consortium name="Aspergillus puulaauensis MK2 genome sequencing consortium"/>
            <person name="Kazuki M."/>
            <person name="Futagami T."/>
        </authorList>
    </citation>
    <scope>NUCLEOTIDE SEQUENCE</scope>
    <source>
        <strain evidence="9">MK2</strain>
    </source>
</reference>
<dbReference type="GO" id="GO:0046872">
    <property type="term" value="F:metal ion binding"/>
    <property type="evidence" value="ECO:0007669"/>
    <property type="project" value="UniProtKB-KW"/>
</dbReference>
<dbReference type="EMBL" id="AP024445">
    <property type="protein sequence ID" value="BCS22388.1"/>
    <property type="molecule type" value="Genomic_DNA"/>
</dbReference>
<dbReference type="InterPro" id="IPR045121">
    <property type="entry name" value="CoAse"/>
</dbReference>
<accession>A0A7R8AM87</accession>
<feature type="domain" description="Nudix hydrolase" evidence="8">
    <location>
        <begin position="86"/>
        <end position="220"/>
    </location>
</feature>
<dbReference type="CDD" id="cd03426">
    <property type="entry name" value="NUDIX_CoAse_Nudt7"/>
    <property type="match status" value="1"/>
</dbReference>
<organism evidence="9 10">
    <name type="scientific">Aspergillus puulaauensis</name>
    <dbReference type="NCBI Taxonomy" id="1220207"/>
    <lineage>
        <taxon>Eukaryota</taxon>
        <taxon>Fungi</taxon>
        <taxon>Dikarya</taxon>
        <taxon>Ascomycota</taxon>
        <taxon>Pezizomycotina</taxon>
        <taxon>Eurotiomycetes</taxon>
        <taxon>Eurotiomycetidae</taxon>
        <taxon>Eurotiales</taxon>
        <taxon>Aspergillaceae</taxon>
        <taxon>Aspergillus</taxon>
    </lineage>
</organism>
<feature type="region of interest" description="Disordered" evidence="7">
    <location>
        <begin position="119"/>
        <end position="142"/>
    </location>
</feature>